<feature type="compositionally biased region" description="Basic and acidic residues" evidence="1">
    <location>
        <begin position="239"/>
        <end position="251"/>
    </location>
</feature>
<keyword evidence="2" id="KW-0472">Membrane</keyword>
<feature type="compositionally biased region" description="Polar residues" evidence="1">
    <location>
        <begin position="208"/>
        <end position="228"/>
    </location>
</feature>
<dbReference type="OrthoDB" id="5872111at2759"/>
<keyword evidence="2" id="KW-0812">Transmembrane</keyword>
<dbReference type="eggNOG" id="ENOG502THNS">
    <property type="taxonomic scope" value="Eukaryota"/>
</dbReference>
<dbReference type="HOGENOM" id="CLU_922065_0_0_1"/>
<dbReference type="OMA" id="RPEIDNE"/>
<organism evidence="4">
    <name type="scientific">Caenorhabditis remanei</name>
    <name type="common">Caenorhabditis vulgaris</name>
    <dbReference type="NCBI Taxonomy" id="31234"/>
    <lineage>
        <taxon>Eukaryota</taxon>
        <taxon>Metazoa</taxon>
        <taxon>Ecdysozoa</taxon>
        <taxon>Nematoda</taxon>
        <taxon>Chromadorea</taxon>
        <taxon>Rhabditida</taxon>
        <taxon>Rhabditina</taxon>
        <taxon>Rhabditomorpha</taxon>
        <taxon>Rhabditoidea</taxon>
        <taxon>Rhabditidae</taxon>
        <taxon>Peloderinae</taxon>
        <taxon>Caenorhabditis</taxon>
    </lineage>
</organism>
<feature type="transmembrane region" description="Helical" evidence="2">
    <location>
        <begin position="15"/>
        <end position="39"/>
    </location>
</feature>
<feature type="transmembrane region" description="Helical" evidence="2">
    <location>
        <begin position="59"/>
        <end position="77"/>
    </location>
</feature>
<proteinExistence type="predicted"/>
<gene>
    <name evidence="3" type="ORF">CRE_15504</name>
</gene>
<evidence type="ECO:0000256" key="1">
    <source>
        <dbReference type="SAM" id="MobiDB-lite"/>
    </source>
</evidence>
<dbReference type="EMBL" id="DS268474">
    <property type="protein sequence ID" value="EFP08491.1"/>
    <property type="molecule type" value="Genomic_DNA"/>
</dbReference>
<feature type="region of interest" description="Disordered" evidence="1">
    <location>
        <begin position="196"/>
        <end position="251"/>
    </location>
</feature>
<evidence type="ECO:0000313" key="3">
    <source>
        <dbReference type="EMBL" id="EFP08491.1"/>
    </source>
</evidence>
<dbReference type="InParanoid" id="E3MSZ5"/>
<accession>E3MSZ5</accession>
<reference evidence="3" key="1">
    <citation type="submission" date="2007-07" db="EMBL/GenBank/DDBJ databases">
        <title>PCAP assembly of the Caenorhabditis remanei genome.</title>
        <authorList>
            <consortium name="The Caenorhabditis remanei Sequencing Consortium"/>
            <person name="Wilson R.K."/>
        </authorList>
    </citation>
    <scope>NUCLEOTIDE SEQUENCE [LARGE SCALE GENOMIC DNA]</scope>
    <source>
        <strain evidence="3">PB4641</strain>
    </source>
</reference>
<sequence length="331" mass="37704">MMIHVVSSSQFEKRITISVFLFLTPPIHTAFFSFSSPVIPIFHASKMMIDRRNKRSLQIFLLLITFLICSGAFFYFYSNPEDEVPDYFPPEVKQSHKTEREIALEKVRQLQQNGINVPSKIKFDRKIISGFANVASETFYDDQSKNVVPGDVDNSGFENAVALFQKLNSSIVKESPVNEHGEKMTADSFYDEKLKQKQEEDGVGDHNPANQKISQNVDLVSTNNQQSEQKPETGPVENNKQEEIGTSEKEIPATIAKNETISSDDIIGKSEAVQSWIETKQNPRKTLSEVESPLRVDEAAEMSQRRNPKFEAVDPEIERLQNRVHQFKFVQ</sequence>
<evidence type="ECO:0000256" key="2">
    <source>
        <dbReference type="SAM" id="Phobius"/>
    </source>
</evidence>
<name>E3MSZ5_CAERE</name>
<protein>
    <submittedName>
        <fullName evidence="3">Uncharacterized protein</fullName>
    </submittedName>
</protein>
<evidence type="ECO:0000313" key="4">
    <source>
        <dbReference type="Proteomes" id="UP000008281"/>
    </source>
</evidence>
<dbReference type="FunCoup" id="E3MSZ5">
    <property type="interactions" value="482"/>
</dbReference>
<keyword evidence="2" id="KW-1133">Transmembrane helix</keyword>
<dbReference type="AlphaFoldDB" id="E3MSZ5"/>
<dbReference type="Proteomes" id="UP000008281">
    <property type="component" value="Unassembled WGS sequence"/>
</dbReference>
<keyword evidence="4" id="KW-1185">Reference proteome</keyword>